<dbReference type="Pfam" id="PF03916">
    <property type="entry name" value="NrfD"/>
    <property type="match status" value="1"/>
</dbReference>
<protein>
    <submittedName>
        <fullName evidence="8">Nitrite reductase</fullName>
    </submittedName>
</protein>
<evidence type="ECO:0000256" key="3">
    <source>
        <dbReference type="ARBA" id="ARBA00022475"/>
    </source>
</evidence>
<evidence type="ECO:0000256" key="1">
    <source>
        <dbReference type="ARBA" id="ARBA00004651"/>
    </source>
</evidence>
<comment type="similarity">
    <text evidence="2">Belongs to the NrfD family.</text>
</comment>
<keyword evidence="6 7" id="KW-0472">Membrane</keyword>
<keyword evidence="5 7" id="KW-1133">Transmembrane helix</keyword>
<reference evidence="8 9" key="1">
    <citation type="journal article" date="2017" name="Front. Microbiol.">
        <title>Comparative Genomic Analysis of the Class Epsilonproteobacteria and Proposed Reclassification to Epsilonbacteraeota (phyl. nov.).</title>
        <authorList>
            <person name="Waite D.W."/>
            <person name="Vanwonterghem I."/>
            <person name="Rinke C."/>
            <person name="Parks D.H."/>
            <person name="Zhang Y."/>
            <person name="Takai K."/>
            <person name="Sievert S.M."/>
            <person name="Simon J."/>
            <person name="Campbell B.J."/>
            <person name="Hanson T.E."/>
            <person name="Woyke T."/>
            <person name="Klotz M.G."/>
            <person name="Hugenholtz P."/>
        </authorList>
    </citation>
    <scope>NUCLEOTIDE SEQUENCE [LARGE SCALE GENOMIC DNA]</scope>
    <source>
        <strain evidence="8">UBA11420</strain>
    </source>
</reference>
<feature type="transmembrane region" description="Helical" evidence="7">
    <location>
        <begin position="53"/>
        <end position="74"/>
    </location>
</feature>
<dbReference type="PANTHER" id="PTHR34856:SF2">
    <property type="entry name" value="PROTEIN NRFD"/>
    <property type="match status" value="1"/>
</dbReference>
<feature type="transmembrane region" description="Helical" evidence="7">
    <location>
        <begin position="94"/>
        <end position="117"/>
    </location>
</feature>
<keyword evidence="4 7" id="KW-0812">Transmembrane</keyword>
<evidence type="ECO:0000256" key="7">
    <source>
        <dbReference type="SAM" id="Phobius"/>
    </source>
</evidence>
<comment type="subcellular location">
    <subcellularLocation>
        <location evidence="1">Cell membrane</location>
        <topology evidence="1">Multi-pass membrane protein</topology>
    </subcellularLocation>
</comment>
<dbReference type="EMBL" id="DLUG01000107">
    <property type="protein sequence ID" value="DAB36607.1"/>
    <property type="molecule type" value="Genomic_DNA"/>
</dbReference>
<accession>A0A2D3WCZ6</accession>
<feature type="transmembrane region" description="Helical" evidence="7">
    <location>
        <begin position="224"/>
        <end position="244"/>
    </location>
</feature>
<dbReference type="STRING" id="366522.GCA_001548055_01628"/>
<keyword evidence="3" id="KW-1003">Cell membrane</keyword>
<dbReference type="InterPro" id="IPR005614">
    <property type="entry name" value="NrfD-like"/>
</dbReference>
<dbReference type="RefSeq" id="WP_041962493.1">
    <property type="nucleotide sequence ID" value="NZ_CAXYUJ010000114.1"/>
</dbReference>
<evidence type="ECO:0000256" key="4">
    <source>
        <dbReference type="ARBA" id="ARBA00022692"/>
    </source>
</evidence>
<dbReference type="GO" id="GO:0005886">
    <property type="term" value="C:plasma membrane"/>
    <property type="evidence" value="ECO:0007669"/>
    <property type="project" value="UniProtKB-SubCell"/>
</dbReference>
<dbReference type="Proteomes" id="UP000231638">
    <property type="component" value="Unassembled WGS sequence"/>
</dbReference>
<dbReference type="Gene3D" id="1.20.1630.10">
    <property type="entry name" value="Formate dehydrogenase/DMSO reductase domain"/>
    <property type="match status" value="1"/>
</dbReference>
<evidence type="ECO:0000313" key="9">
    <source>
        <dbReference type="Proteomes" id="UP000231638"/>
    </source>
</evidence>
<comment type="caution">
    <text evidence="8">The sequence shown here is derived from an EMBL/GenBank/DDBJ whole genome shotgun (WGS) entry which is preliminary data.</text>
</comment>
<dbReference type="PANTHER" id="PTHR34856">
    <property type="entry name" value="PROTEIN NRFD"/>
    <property type="match status" value="1"/>
</dbReference>
<feature type="transmembrane region" description="Helical" evidence="7">
    <location>
        <begin position="182"/>
        <end position="204"/>
    </location>
</feature>
<dbReference type="AlphaFoldDB" id="A0A2D3WCZ6"/>
<feature type="transmembrane region" description="Helical" evidence="7">
    <location>
        <begin position="256"/>
        <end position="276"/>
    </location>
</feature>
<proteinExistence type="inferred from homology"/>
<feature type="transmembrane region" description="Helical" evidence="7">
    <location>
        <begin position="21"/>
        <end position="41"/>
    </location>
</feature>
<feature type="transmembrane region" description="Helical" evidence="7">
    <location>
        <begin position="288"/>
        <end position="312"/>
    </location>
</feature>
<name>A0A2D3WCZ6_9BACT</name>
<gene>
    <name evidence="8" type="ORF">CFH80_03985</name>
</gene>
<feature type="transmembrane region" description="Helical" evidence="7">
    <location>
        <begin position="149"/>
        <end position="170"/>
    </location>
</feature>
<dbReference type="InterPro" id="IPR052049">
    <property type="entry name" value="Electron_transfer_protein"/>
</dbReference>
<sequence length="318" mass="34624">MNEAIEFTVGFSHGVEWGWPIGVYLLLAGISGGALIVSLALRYYQRQSVETPLLKAASLVSFVTIVFGMVFLVGDLEKPLYFWKILINYNFKSVMSIGVLALCLYIPLTFVLVAIVFEGWIKEHLATTPLAKLFFLFPLLKALRPAVEVLAFVFAIVVCAYTGFLISVLVRFPLLNTAILPALFVVSGLSAGTAFSSLIASFFFQADAHAGDMKTLHTIEWPVMALEMLLLFMLFVSLIVGTSFDKQTAGAFFQGGYSALFWFGVVGIGFGVPLVLNFLLGKKVAHSAFAFYLSGAASVLGVLSLRLFILYAGQTFSA</sequence>
<evidence type="ECO:0000256" key="5">
    <source>
        <dbReference type="ARBA" id="ARBA00022989"/>
    </source>
</evidence>
<evidence type="ECO:0000256" key="6">
    <source>
        <dbReference type="ARBA" id="ARBA00023136"/>
    </source>
</evidence>
<evidence type="ECO:0000256" key="2">
    <source>
        <dbReference type="ARBA" id="ARBA00008929"/>
    </source>
</evidence>
<organism evidence="8 9">
    <name type="scientific">Sulfurospirillum cavolei</name>
    <dbReference type="NCBI Taxonomy" id="366522"/>
    <lineage>
        <taxon>Bacteria</taxon>
        <taxon>Pseudomonadati</taxon>
        <taxon>Campylobacterota</taxon>
        <taxon>Epsilonproteobacteria</taxon>
        <taxon>Campylobacterales</taxon>
        <taxon>Sulfurospirillaceae</taxon>
        <taxon>Sulfurospirillum</taxon>
    </lineage>
</organism>
<evidence type="ECO:0000313" key="8">
    <source>
        <dbReference type="EMBL" id="DAB36607.1"/>
    </source>
</evidence>